<proteinExistence type="predicted"/>
<evidence type="ECO:0008006" key="7">
    <source>
        <dbReference type="Google" id="ProtNLM"/>
    </source>
</evidence>
<feature type="compositionally biased region" description="Basic and acidic residues" evidence="4">
    <location>
        <begin position="861"/>
        <end position="873"/>
    </location>
</feature>
<feature type="region of interest" description="Disordered" evidence="4">
    <location>
        <begin position="35"/>
        <end position="176"/>
    </location>
</feature>
<name>A0ABD3P056_9STRA</name>
<feature type="compositionally biased region" description="Basic and acidic residues" evidence="4">
    <location>
        <begin position="655"/>
        <end position="667"/>
    </location>
</feature>
<protein>
    <recommendedName>
        <fullName evidence="7">U3 small nucleolar RNA-associated protein 14</fullName>
    </recommendedName>
</protein>
<evidence type="ECO:0000313" key="5">
    <source>
        <dbReference type="EMBL" id="KAL3779850.1"/>
    </source>
</evidence>
<dbReference type="Pfam" id="PF04615">
    <property type="entry name" value="Utp14"/>
    <property type="match status" value="1"/>
</dbReference>
<reference evidence="5 6" key="1">
    <citation type="journal article" date="2020" name="G3 (Bethesda)">
        <title>Improved Reference Genome for Cyclotella cryptica CCMP332, a Model for Cell Wall Morphogenesis, Salinity Adaptation, and Lipid Production in Diatoms (Bacillariophyta).</title>
        <authorList>
            <person name="Roberts W.R."/>
            <person name="Downey K.M."/>
            <person name="Ruck E.C."/>
            <person name="Traller J.C."/>
            <person name="Alverson A.J."/>
        </authorList>
    </citation>
    <scope>NUCLEOTIDE SEQUENCE [LARGE SCALE GENOMIC DNA]</scope>
    <source>
        <strain evidence="5 6">CCMP332</strain>
    </source>
</reference>
<feature type="region of interest" description="Disordered" evidence="4">
    <location>
        <begin position="647"/>
        <end position="875"/>
    </location>
</feature>
<feature type="compositionally biased region" description="Acidic residues" evidence="4">
    <location>
        <begin position="365"/>
        <end position="377"/>
    </location>
</feature>
<dbReference type="GO" id="GO:0005730">
    <property type="term" value="C:nucleolus"/>
    <property type="evidence" value="ECO:0007669"/>
    <property type="project" value="UniProtKB-SubCell"/>
</dbReference>
<accession>A0ABD3P056</accession>
<feature type="compositionally biased region" description="Basic residues" evidence="4">
    <location>
        <begin position="416"/>
        <end position="431"/>
    </location>
</feature>
<feature type="region of interest" description="Disordered" evidence="4">
    <location>
        <begin position="358"/>
        <end position="377"/>
    </location>
</feature>
<dbReference type="Proteomes" id="UP001516023">
    <property type="component" value="Unassembled WGS sequence"/>
</dbReference>
<comment type="caution">
    <text evidence="5">The sequence shown here is derived from an EMBL/GenBank/DDBJ whole genome shotgun (WGS) entry which is preliminary data.</text>
</comment>
<feature type="compositionally biased region" description="Acidic residues" evidence="4">
    <location>
        <begin position="100"/>
        <end position="122"/>
    </location>
</feature>
<keyword evidence="2" id="KW-0597">Phosphoprotein</keyword>
<dbReference type="InterPro" id="IPR006709">
    <property type="entry name" value="SSU_processome_Utp14"/>
</dbReference>
<feature type="region of interest" description="Disordered" evidence="4">
    <location>
        <begin position="416"/>
        <end position="454"/>
    </location>
</feature>
<keyword evidence="3" id="KW-0539">Nucleus</keyword>
<evidence type="ECO:0000313" key="6">
    <source>
        <dbReference type="Proteomes" id="UP001516023"/>
    </source>
</evidence>
<dbReference type="EMBL" id="JABMIG020000372">
    <property type="protein sequence ID" value="KAL3779850.1"/>
    <property type="molecule type" value="Genomic_DNA"/>
</dbReference>
<feature type="compositionally biased region" description="Acidic residues" evidence="4">
    <location>
        <begin position="55"/>
        <end position="74"/>
    </location>
</feature>
<feature type="compositionally biased region" description="Polar residues" evidence="4">
    <location>
        <begin position="779"/>
        <end position="789"/>
    </location>
</feature>
<feature type="compositionally biased region" description="Polar residues" evidence="4">
    <location>
        <begin position="710"/>
        <end position="740"/>
    </location>
</feature>
<evidence type="ECO:0000256" key="2">
    <source>
        <dbReference type="ARBA" id="ARBA00022553"/>
    </source>
</evidence>
<feature type="region of interest" description="Disordered" evidence="4">
    <location>
        <begin position="580"/>
        <end position="618"/>
    </location>
</feature>
<evidence type="ECO:0000256" key="1">
    <source>
        <dbReference type="ARBA" id="ARBA00004604"/>
    </source>
</evidence>
<feature type="compositionally biased region" description="Basic residues" evidence="4">
    <location>
        <begin position="668"/>
        <end position="678"/>
    </location>
</feature>
<dbReference type="AlphaFoldDB" id="A0ABD3P056"/>
<evidence type="ECO:0000256" key="3">
    <source>
        <dbReference type="ARBA" id="ARBA00023242"/>
    </source>
</evidence>
<evidence type="ECO:0000256" key="4">
    <source>
        <dbReference type="SAM" id="MobiDB-lite"/>
    </source>
</evidence>
<feature type="compositionally biased region" description="Basic and acidic residues" evidence="4">
    <location>
        <begin position="810"/>
        <end position="831"/>
    </location>
</feature>
<gene>
    <name evidence="5" type="ORF">HJC23_005776</name>
</gene>
<dbReference type="PANTHER" id="PTHR14150">
    <property type="entry name" value="U3 SMALL NUCLEOLAR RNA-ASSOCIATED PROTEIN 14"/>
    <property type="match status" value="1"/>
</dbReference>
<comment type="subcellular location">
    <subcellularLocation>
        <location evidence="1">Nucleus</location>
        <location evidence="1">Nucleolus</location>
    </subcellularLocation>
</comment>
<dbReference type="PANTHER" id="PTHR14150:SF12">
    <property type="entry name" value="U3 SMALL NUCLEOLAR RNA-ASSOCIATED PROTEIN 14 HOMOLOG A"/>
    <property type="match status" value="1"/>
</dbReference>
<organism evidence="5 6">
    <name type="scientific">Cyclotella cryptica</name>
    <dbReference type="NCBI Taxonomy" id="29204"/>
    <lineage>
        <taxon>Eukaryota</taxon>
        <taxon>Sar</taxon>
        <taxon>Stramenopiles</taxon>
        <taxon>Ochrophyta</taxon>
        <taxon>Bacillariophyta</taxon>
        <taxon>Coscinodiscophyceae</taxon>
        <taxon>Thalassiosirophycidae</taxon>
        <taxon>Stephanodiscales</taxon>
        <taxon>Stephanodiscaceae</taxon>
        <taxon>Cyclotella</taxon>
    </lineage>
</organism>
<keyword evidence="6" id="KW-1185">Reference proteome</keyword>
<feature type="compositionally biased region" description="Acidic residues" evidence="4">
    <location>
        <begin position="512"/>
        <end position="526"/>
    </location>
</feature>
<feature type="compositionally biased region" description="Low complexity" evidence="4">
    <location>
        <begin position="833"/>
        <end position="842"/>
    </location>
</feature>
<sequence length="955" mass="106247">MKSQAQVCLRFQRQSFVNITTCHAHRLCEDTASVGYQDMARKRSQPKKEPHIVENEMDDSDDEEIDEDEAFNSEDELKYGSFFVGKSKKSKPQVKKIGQDSDDEGDANGSSSEEEDSYSDDDDHSKDWAGESDSDGEEDDGGQYMLDLLNNLDKQVPGKDASSSKASEKKRSESYNGKIQLDHVPAAAVHMPESEFGAAIVSVPSAANNFGAGNKLTLDSLMGGISDTQGFTQVQRTMRALSSGNGASMDDETKKLETTPAPVPRVVSERASRKVHYQATTDDVSRWKDIIHIQRDAETLDFRVNKGGAKASCVTKDGLIAKFEAKTEFEEELARALEIAGMEDEKEMQKRERKRLLDNGGSADGFEDGELNEGGVDDDLGTNKISLEEYKKRHGELAKMRALMFYEEQKRHRINKIKSKKYRKIQKRKREREKEAEEESAGLHDPNVDREKLEREEMERMKERMTLAHKNTSKWARRVLRRGAKMDPDERRALSLQIAKGDALRRKVMGDDSGEDASNDEAETEEDLIKRARDLLVEGGDVTVDSLGKKKGLFELEFMKRGMEAQRARAKEEARRLLEELEANEVASADSDDESNGDIGERKKPVKPKVASEEETSKVLAEGKLVASSLEFGKSDAFTVTAAGNIGFNGIDAAGKGERSSVEEHSKMPKPKKKKKKKTEIDELNAEESDLPKSADVQSQDEANPWMTGTKGTSPSPENKSSKPQKNSATKGKPSSSLKVNINAAASMLVDDSQREKNNISDGNEVEGTVAETDHPPKSSDTGLASLSQAELVRRAFASPDDLEAEEEFQQEKERMKERDDPTRQVKEEKAVSGWGSWAGAGAPPPRKPRKLPKHLSAPLKKPEKPTKRKDDGLNTVIINEKRLKKTAQFQLAEIPYPYRSRQEYEKAIAGNIGHEWNTANGVKEMTRPSVIVRSGKVIKPLPKKAKSKRAPAKF</sequence>
<feature type="compositionally biased region" description="Acidic residues" evidence="4">
    <location>
        <begin position="130"/>
        <end position="141"/>
    </location>
</feature>
<feature type="region of interest" description="Disordered" evidence="4">
    <location>
        <begin position="503"/>
        <end position="526"/>
    </location>
</feature>